<dbReference type="GO" id="GO:0033167">
    <property type="term" value="C:ARC complex"/>
    <property type="evidence" value="ECO:0007669"/>
    <property type="project" value="InterPro"/>
</dbReference>
<dbReference type="GO" id="GO:0031047">
    <property type="term" value="P:regulatory ncRNA-mediated gene silencing"/>
    <property type="evidence" value="ECO:0007669"/>
    <property type="project" value="InterPro"/>
</dbReference>
<protein>
    <submittedName>
        <fullName evidence="2">Argonaute siRNA chaperone complex subunit Arb1-domain-containing protein</fullName>
    </submittedName>
</protein>
<dbReference type="Proteomes" id="UP000193648">
    <property type="component" value="Unassembled WGS sequence"/>
</dbReference>
<dbReference type="InParanoid" id="A0A1Y2GZK2"/>
<proteinExistence type="predicted"/>
<keyword evidence="3" id="KW-1185">Reference proteome</keyword>
<evidence type="ECO:0000313" key="2">
    <source>
        <dbReference type="EMBL" id="ORZ27181.1"/>
    </source>
</evidence>
<sequence>MENFRKERNFTTKSAQILSTYFSYGGMDEHITDPNNPRNDSKGTKEEKDIDFSFVAASYLSSYIINSSIWNDITYVEMAPKIIASFLKYVLARRVVPEYQEDLEKAFAIASLAKTETPACHRFNSKMPDDFNHACSILFCQGSSDHLPMNTNKMMKEVMGEISTAHVTLKSKRFRHARVVKKVESTREPGAEPAMTVEVVLEEMDIDNEKSDDLDQQEQKPKQEQEQWSIHISSETAALLQLRMVVWGTFFTLSNGVVFAQPLVSLPTFYVSHFEDEA</sequence>
<dbReference type="AlphaFoldDB" id="A0A1Y2GZK2"/>
<evidence type="ECO:0000313" key="3">
    <source>
        <dbReference type="Proteomes" id="UP000193648"/>
    </source>
</evidence>
<dbReference type="Pfam" id="PF09692">
    <property type="entry name" value="Arb1"/>
    <property type="match status" value="1"/>
</dbReference>
<gene>
    <name evidence="2" type="ORF">BCR41DRAFT_346463</name>
</gene>
<feature type="compositionally biased region" description="Basic and acidic residues" evidence="1">
    <location>
        <begin position="209"/>
        <end position="225"/>
    </location>
</feature>
<dbReference type="STRING" id="64571.A0A1Y2GZK2"/>
<name>A0A1Y2GZK2_9FUNG</name>
<dbReference type="InterPro" id="IPR018606">
    <property type="entry name" value="Arb1"/>
</dbReference>
<accession>A0A1Y2GZK2</accession>
<dbReference type="GeneID" id="33564737"/>
<dbReference type="RefSeq" id="XP_021884908.1">
    <property type="nucleotide sequence ID" value="XM_022022893.1"/>
</dbReference>
<dbReference type="EMBL" id="MCFF01000004">
    <property type="protein sequence ID" value="ORZ27181.1"/>
    <property type="molecule type" value="Genomic_DNA"/>
</dbReference>
<feature type="region of interest" description="Disordered" evidence="1">
    <location>
        <begin position="209"/>
        <end position="228"/>
    </location>
</feature>
<organism evidence="2 3">
    <name type="scientific">Lobosporangium transversale</name>
    <dbReference type="NCBI Taxonomy" id="64571"/>
    <lineage>
        <taxon>Eukaryota</taxon>
        <taxon>Fungi</taxon>
        <taxon>Fungi incertae sedis</taxon>
        <taxon>Mucoromycota</taxon>
        <taxon>Mortierellomycotina</taxon>
        <taxon>Mortierellomycetes</taxon>
        <taxon>Mortierellales</taxon>
        <taxon>Mortierellaceae</taxon>
        <taxon>Lobosporangium</taxon>
    </lineage>
</organism>
<comment type="caution">
    <text evidence="2">The sequence shown here is derived from an EMBL/GenBank/DDBJ whole genome shotgun (WGS) entry which is preliminary data.</text>
</comment>
<dbReference type="OrthoDB" id="435402at2759"/>
<reference evidence="2 3" key="1">
    <citation type="submission" date="2016-07" db="EMBL/GenBank/DDBJ databases">
        <title>Pervasive Adenine N6-methylation of Active Genes in Fungi.</title>
        <authorList>
            <consortium name="DOE Joint Genome Institute"/>
            <person name="Mondo S.J."/>
            <person name="Dannebaum R.O."/>
            <person name="Kuo R.C."/>
            <person name="Labutti K."/>
            <person name="Haridas S."/>
            <person name="Kuo A."/>
            <person name="Salamov A."/>
            <person name="Ahrendt S.R."/>
            <person name="Lipzen A."/>
            <person name="Sullivan W."/>
            <person name="Andreopoulos W.B."/>
            <person name="Clum A."/>
            <person name="Lindquist E."/>
            <person name="Daum C."/>
            <person name="Ramamoorthy G.K."/>
            <person name="Gryganskyi A."/>
            <person name="Culley D."/>
            <person name="Magnuson J.K."/>
            <person name="James T.Y."/>
            <person name="O'Malley M.A."/>
            <person name="Stajich J.E."/>
            <person name="Spatafora J.W."/>
            <person name="Visel A."/>
            <person name="Grigoriev I.V."/>
        </authorList>
    </citation>
    <scope>NUCLEOTIDE SEQUENCE [LARGE SCALE GENOMIC DNA]</scope>
    <source>
        <strain evidence="2 3">NRRL 3116</strain>
    </source>
</reference>
<evidence type="ECO:0000256" key="1">
    <source>
        <dbReference type="SAM" id="MobiDB-lite"/>
    </source>
</evidence>